<reference evidence="2 3" key="2">
    <citation type="journal article" date="2019" name="G3 (Bethesda)">
        <title>Hybrid Assembly of the Genome of the Entomopathogenic Nematode Steinernema carpocapsae Identifies the X-Chromosome.</title>
        <authorList>
            <person name="Serra L."/>
            <person name="Macchietto M."/>
            <person name="Macias-Munoz A."/>
            <person name="McGill C.J."/>
            <person name="Rodriguez I.M."/>
            <person name="Rodriguez B."/>
            <person name="Murad R."/>
            <person name="Mortazavi A."/>
        </authorList>
    </citation>
    <scope>NUCLEOTIDE SEQUENCE [LARGE SCALE GENOMIC DNA]</scope>
    <source>
        <strain evidence="2 3">ALL</strain>
    </source>
</reference>
<sequence>MERLQRPVPVPAPEQNDASHDQQDTIVQPCRTKTKCPDDQTYRTETKPYNIYSWGQSDNCKNLTDLRFQ</sequence>
<feature type="region of interest" description="Disordered" evidence="1">
    <location>
        <begin position="1"/>
        <end position="26"/>
    </location>
</feature>
<evidence type="ECO:0000256" key="1">
    <source>
        <dbReference type="SAM" id="MobiDB-lite"/>
    </source>
</evidence>
<evidence type="ECO:0000313" key="3">
    <source>
        <dbReference type="Proteomes" id="UP000298663"/>
    </source>
</evidence>
<keyword evidence="3" id="KW-1185">Reference proteome</keyword>
<dbReference type="AlphaFoldDB" id="A0A4U5M614"/>
<dbReference type="EMBL" id="AZBU02000009">
    <property type="protein sequence ID" value="TKR64298.1"/>
    <property type="molecule type" value="Genomic_DNA"/>
</dbReference>
<evidence type="ECO:0000313" key="2">
    <source>
        <dbReference type="EMBL" id="TKR64298.1"/>
    </source>
</evidence>
<proteinExistence type="predicted"/>
<protein>
    <submittedName>
        <fullName evidence="2">Uncharacterized protein</fullName>
    </submittedName>
</protein>
<gene>
    <name evidence="2" type="ORF">L596_024860</name>
</gene>
<dbReference type="Proteomes" id="UP000298663">
    <property type="component" value="Unassembled WGS sequence"/>
</dbReference>
<accession>A0A4U5M614</accession>
<organism evidence="2 3">
    <name type="scientific">Steinernema carpocapsae</name>
    <name type="common">Entomopathogenic nematode</name>
    <dbReference type="NCBI Taxonomy" id="34508"/>
    <lineage>
        <taxon>Eukaryota</taxon>
        <taxon>Metazoa</taxon>
        <taxon>Ecdysozoa</taxon>
        <taxon>Nematoda</taxon>
        <taxon>Chromadorea</taxon>
        <taxon>Rhabditida</taxon>
        <taxon>Tylenchina</taxon>
        <taxon>Panagrolaimomorpha</taxon>
        <taxon>Strongyloidoidea</taxon>
        <taxon>Steinernematidae</taxon>
        <taxon>Steinernema</taxon>
    </lineage>
</organism>
<name>A0A4U5M614_STECR</name>
<reference evidence="2 3" key="1">
    <citation type="journal article" date="2015" name="Genome Biol.">
        <title>Comparative genomics of Steinernema reveals deeply conserved gene regulatory networks.</title>
        <authorList>
            <person name="Dillman A.R."/>
            <person name="Macchietto M."/>
            <person name="Porter C.F."/>
            <person name="Rogers A."/>
            <person name="Williams B."/>
            <person name="Antoshechkin I."/>
            <person name="Lee M.M."/>
            <person name="Goodwin Z."/>
            <person name="Lu X."/>
            <person name="Lewis E.E."/>
            <person name="Goodrich-Blair H."/>
            <person name="Stock S.P."/>
            <person name="Adams B.J."/>
            <person name="Sternberg P.W."/>
            <person name="Mortazavi A."/>
        </authorList>
    </citation>
    <scope>NUCLEOTIDE SEQUENCE [LARGE SCALE GENOMIC DNA]</scope>
    <source>
        <strain evidence="2 3">ALL</strain>
    </source>
</reference>
<comment type="caution">
    <text evidence="2">The sequence shown here is derived from an EMBL/GenBank/DDBJ whole genome shotgun (WGS) entry which is preliminary data.</text>
</comment>